<evidence type="ECO:0000313" key="1">
    <source>
        <dbReference type="EMBL" id="KOX70105.1"/>
    </source>
</evidence>
<dbReference type="AlphaFoldDB" id="A0A0M8ZSA2"/>
<accession>A0A0M8ZSA2</accession>
<dbReference type="EMBL" id="KQ435876">
    <property type="protein sequence ID" value="KOX70105.1"/>
    <property type="molecule type" value="Genomic_DNA"/>
</dbReference>
<reference evidence="1 2" key="1">
    <citation type="submission" date="2015-07" db="EMBL/GenBank/DDBJ databases">
        <title>The genome of Melipona quadrifasciata.</title>
        <authorList>
            <person name="Pan H."/>
            <person name="Kapheim K."/>
        </authorList>
    </citation>
    <scope>NUCLEOTIDE SEQUENCE [LARGE SCALE GENOMIC DNA]</scope>
    <source>
        <strain evidence="1">0111107301</strain>
        <tissue evidence="1">Whole body</tissue>
    </source>
</reference>
<name>A0A0M8ZSA2_9HYME</name>
<sequence length="93" mass="10291">MSNFRMESSPLGGNGTRLKRNVATEKVRVLTRSAKIKAGDSWRSWHTRRLILVLIVCVSGASVRCCKTGSTYPQSVKKPGQKILFLAKISLTN</sequence>
<evidence type="ECO:0000313" key="2">
    <source>
        <dbReference type="Proteomes" id="UP000053105"/>
    </source>
</evidence>
<dbReference type="Proteomes" id="UP000053105">
    <property type="component" value="Unassembled WGS sequence"/>
</dbReference>
<gene>
    <name evidence="1" type="ORF">WN51_04845</name>
</gene>
<organism evidence="1 2">
    <name type="scientific">Melipona quadrifasciata</name>
    <dbReference type="NCBI Taxonomy" id="166423"/>
    <lineage>
        <taxon>Eukaryota</taxon>
        <taxon>Metazoa</taxon>
        <taxon>Ecdysozoa</taxon>
        <taxon>Arthropoda</taxon>
        <taxon>Hexapoda</taxon>
        <taxon>Insecta</taxon>
        <taxon>Pterygota</taxon>
        <taxon>Neoptera</taxon>
        <taxon>Endopterygota</taxon>
        <taxon>Hymenoptera</taxon>
        <taxon>Apocrita</taxon>
        <taxon>Aculeata</taxon>
        <taxon>Apoidea</taxon>
        <taxon>Anthophila</taxon>
        <taxon>Apidae</taxon>
        <taxon>Melipona</taxon>
    </lineage>
</organism>
<keyword evidence="2" id="KW-1185">Reference proteome</keyword>
<protein>
    <submittedName>
        <fullName evidence="1">Uncharacterized protein</fullName>
    </submittedName>
</protein>
<proteinExistence type="predicted"/>